<evidence type="ECO:0000256" key="4">
    <source>
        <dbReference type="ARBA" id="ARBA00022630"/>
    </source>
</evidence>
<keyword evidence="5" id="KW-0274">FAD</keyword>
<feature type="domain" description="FAD-binding" evidence="8">
    <location>
        <begin position="3"/>
        <end position="321"/>
    </location>
</feature>
<evidence type="ECO:0000256" key="2">
    <source>
        <dbReference type="ARBA" id="ARBA00004749"/>
    </source>
</evidence>
<organism evidence="9 10">
    <name type="scientific">Sphingomonas oryzagri</name>
    <dbReference type="NCBI Taxonomy" id="3042314"/>
    <lineage>
        <taxon>Bacteria</taxon>
        <taxon>Pseudomonadati</taxon>
        <taxon>Pseudomonadota</taxon>
        <taxon>Alphaproteobacteria</taxon>
        <taxon>Sphingomonadales</taxon>
        <taxon>Sphingomonadaceae</taxon>
        <taxon>Sphingomonas</taxon>
    </lineage>
</organism>
<comment type="similarity">
    <text evidence="3">Belongs to the UbiH/COQ6 family.</text>
</comment>
<dbReference type="InterPro" id="IPR002938">
    <property type="entry name" value="FAD-bd"/>
</dbReference>
<evidence type="ECO:0000256" key="6">
    <source>
        <dbReference type="ARBA" id="ARBA00023002"/>
    </source>
</evidence>
<dbReference type="InterPro" id="IPR010971">
    <property type="entry name" value="UbiH/COQ6"/>
</dbReference>
<sequence>MHDAIIIGAGPVGLALAASLESRGCSVALVERQEPDRLARPAFDGREIALTRTSRAILTELGAWERLPPDEIFPLRAARVLNGHGRRAMALSPADGRGSLGDLVPNFRIRTALFDVVRERPGIELSTGEEVRGARDEGRDGVVVDLASSRSMRGRALIAADSRLSMLRGLFGIGAEIRHLSKTMLVFRVFHDRPHDRIATEWFAHGLTIATLPLGPGQSSIVLTVTPAEAARLMRIDDADLSAYVCRHLAGRLGAVRIASSRHAYPLVVTCADRFAAGRVALAGDAAIGMHPVTAHGFNFGLMGQRRLAEELSRALHDETDVARALGRYAIGHRRETRPLYLATNAITRLFTRESPAGHMLRQAVISAGTRLAPVRSGLVDLLG</sequence>
<gene>
    <name evidence="9" type="primary">ubiM</name>
    <name evidence="9" type="ORF">QGN17_17015</name>
</gene>
<dbReference type="PANTHER" id="PTHR43876">
    <property type="entry name" value="UBIQUINONE BIOSYNTHESIS MONOOXYGENASE COQ6, MITOCHONDRIAL"/>
    <property type="match status" value="1"/>
</dbReference>
<keyword evidence="7" id="KW-0503">Monooxygenase</keyword>
<evidence type="ECO:0000313" key="9">
    <source>
        <dbReference type="EMBL" id="MDH7640438.1"/>
    </source>
</evidence>
<dbReference type="PANTHER" id="PTHR43876:SF25">
    <property type="entry name" value="MONOOXYGENASE NMA2164"/>
    <property type="match status" value="1"/>
</dbReference>
<accession>A0ABT6N5P7</accession>
<dbReference type="PRINTS" id="PR00420">
    <property type="entry name" value="RNGMNOXGNASE"/>
</dbReference>
<name>A0ABT6N5P7_9SPHN</name>
<evidence type="ECO:0000256" key="5">
    <source>
        <dbReference type="ARBA" id="ARBA00022827"/>
    </source>
</evidence>
<reference evidence="9" key="1">
    <citation type="submission" date="2023-04" db="EMBL/GenBank/DDBJ databases">
        <title>Sphingomonas sp. MAHUQ-71 isolated from rice field.</title>
        <authorList>
            <person name="Huq M.A."/>
        </authorList>
    </citation>
    <scope>NUCLEOTIDE SEQUENCE</scope>
    <source>
        <strain evidence="9">MAHUQ-71</strain>
    </source>
</reference>
<comment type="pathway">
    <text evidence="2">Cofactor biosynthesis; ubiquinone biosynthesis.</text>
</comment>
<keyword evidence="4" id="KW-0285">Flavoprotein</keyword>
<evidence type="ECO:0000256" key="1">
    <source>
        <dbReference type="ARBA" id="ARBA00001974"/>
    </source>
</evidence>
<dbReference type="Pfam" id="PF01494">
    <property type="entry name" value="FAD_binding_3"/>
    <property type="match status" value="1"/>
</dbReference>
<keyword evidence="6" id="KW-0560">Oxidoreductase</keyword>
<evidence type="ECO:0000256" key="3">
    <source>
        <dbReference type="ARBA" id="ARBA00005349"/>
    </source>
</evidence>
<dbReference type="Proteomes" id="UP001160625">
    <property type="component" value="Unassembled WGS sequence"/>
</dbReference>
<dbReference type="RefSeq" id="WP_281045802.1">
    <property type="nucleotide sequence ID" value="NZ_JARYGZ010000003.1"/>
</dbReference>
<comment type="cofactor">
    <cofactor evidence="1">
        <name>FAD</name>
        <dbReference type="ChEBI" id="CHEBI:57692"/>
    </cofactor>
</comment>
<dbReference type="InterPro" id="IPR036188">
    <property type="entry name" value="FAD/NAD-bd_sf"/>
</dbReference>
<dbReference type="Gene3D" id="3.50.50.60">
    <property type="entry name" value="FAD/NAD(P)-binding domain"/>
    <property type="match status" value="2"/>
</dbReference>
<protein>
    <submittedName>
        <fullName evidence="9">5-demethoxyubiquinol-8 5-hydroxylase UbiM</fullName>
    </submittedName>
</protein>
<dbReference type="InterPro" id="IPR051205">
    <property type="entry name" value="UbiH/COQ6_monooxygenase"/>
</dbReference>
<evidence type="ECO:0000256" key="7">
    <source>
        <dbReference type="ARBA" id="ARBA00023033"/>
    </source>
</evidence>
<dbReference type="EMBL" id="JARYGZ010000003">
    <property type="protein sequence ID" value="MDH7640438.1"/>
    <property type="molecule type" value="Genomic_DNA"/>
</dbReference>
<evidence type="ECO:0000259" key="8">
    <source>
        <dbReference type="Pfam" id="PF01494"/>
    </source>
</evidence>
<proteinExistence type="inferred from homology"/>
<evidence type="ECO:0000313" key="10">
    <source>
        <dbReference type="Proteomes" id="UP001160625"/>
    </source>
</evidence>
<keyword evidence="10" id="KW-1185">Reference proteome</keyword>
<comment type="caution">
    <text evidence="9">The sequence shown here is derived from an EMBL/GenBank/DDBJ whole genome shotgun (WGS) entry which is preliminary data.</text>
</comment>
<dbReference type="NCBIfam" id="NF006593">
    <property type="entry name" value="PRK09126.1"/>
    <property type="match status" value="1"/>
</dbReference>
<dbReference type="SUPFAM" id="SSF51905">
    <property type="entry name" value="FAD/NAD(P)-binding domain"/>
    <property type="match status" value="1"/>
</dbReference>
<dbReference type="NCBIfam" id="TIGR01988">
    <property type="entry name" value="Ubi-OHases"/>
    <property type="match status" value="1"/>
</dbReference>